<accession>A0ABN9R1X5</accession>
<protein>
    <recommendedName>
        <fullName evidence="3">Reverse transcriptase domain-containing protein</fullName>
    </recommendedName>
</protein>
<comment type="caution">
    <text evidence="1">The sequence shown here is derived from an EMBL/GenBank/DDBJ whole genome shotgun (WGS) entry which is preliminary data.</text>
</comment>
<evidence type="ECO:0000313" key="2">
    <source>
        <dbReference type="Proteomes" id="UP001189429"/>
    </source>
</evidence>
<keyword evidence="2" id="KW-1185">Reference proteome</keyword>
<gene>
    <name evidence="1" type="ORF">PCOR1329_LOCUS16284</name>
</gene>
<evidence type="ECO:0000313" key="1">
    <source>
        <dbReference type="EMBL" id="CAK0811801.1"/>
    </source>
</evidence>
<organism evidence="1 2">
    <name type="scientific">Prorocentrum cordatum</name>
    <dbReference type="NCBI Taxonomy" id="2364126"/>
    <lineage>
        <taxon>Eukaryota</taxon>
        <taxon>Sar</taxon>
        <taxon>Alveolata</taxon>
        <taxon>Dinophyceae</taxon>
        <taxon>Prorocentrales</taxon>
        <taxon>Prorocentraceae</taxon>
        <taxon>Prorocentrum</taxon>
    </lineage>
</organism>
<dbReference type="Proteomes" id="UP001189429">
    <property type="component" value="Unassembled WGS sequence"/>
</dbReference>
<sequence>MVVYVDDTLMVAAKLPMKLWAELDKNATVKKAAMPICRYLGAHHRLEGLDSPSGRPRRLSISMRDYTTKAIEKLISEHGRKLRDVQTQYIQDVEWSVPDDAQGVFSITCSSHVAALLFLTWVCQPDVSVAVQRLCSAVAAWSTVHDQALIRLLNSILNLEVVGELTPVGAMDVRIADWNGDASTTKYTNGLFIELSSPSSGRCWPLAWRSTEQTCSSSSTCEAETISLSNGLRSEALPFQNIL</sequence>
<reference evidence="1" key="1">
    <citation type="submission" date="2023-10" db="EMBL/GenBank/DDBJ databases">
        <authorList>
            <person name="Chen Y."/>
            <person name="Shah S."/>
            <person name="Dougan E. K."/>
            <person name="Thang M."/>
            <person name="Chan C."/>
        </authorList>
    </citation>
    <scope>NUCLEOTIDE SEQUENCE [LARGE SCALE GENOMIC DNA]</scope>
</reference>
<name>A0ABN9R1X5_9DINO</name>
<proteinExistence type="predicted"/>
<evidence type="ECO:0008006" key="3">
    <source>
        <dbReference type="Google" id="ProtNLM"/>
    </source>
</evidence>
<dbReference type="EMBL" id="CAUYUJ010004982">
    <property type="protein sequence ID" value="CAK0811801.1"/>
    <property type="molecule type" value="Genomic_DNA"/>
</dbReference>